<dbReference type="Proteomes" id="UP000194841">
    <property type="component" value="Unassembled WGS sequence"/>
</dbReference>
<keyword evidence="2" id="KW-1185">Reference proteome</keyword>
<organism evidence="1 2">
    <name type="scientific">Pseudoalteromonas ulvae</name>
    <dbReference type="NCBI Taxonomy" id="107327"/>
    <lineage>
        <taxon>Bacteria</taxon>
        <taxon>Pseudomonadati</taxon>
        <taxon>Pseudomonadota</taxon>
        <taxon>Gammaproteobacteria</taxon>
        <taxon>Alteromonadales</taxon>
        <taxon>Pseudoalteromonadaceae</taxon>
        <taxon>Pseudoalteromonas</taxon>
    </lineage>
</organism>
<sequence length="212" mass="24338">MFGFFKSKKPVERQLTHASQLKTGDMLTLIDSFAYPSWLKGQTLKVTDVQTYQYQHSAEYEFVLESESGQVVFLQIEREDGEEFANFSIKIQRDDVDAIFTLDEFARIFDEETLTHITTATTPEAFERFLASSYKQSEAPYVCYFHNKDYRQLSLPRYQDESGEPCEVISLASDDENHSLNIEIWEGGETEVSLTLSRPISDIVDLFPGHAS</sequence>
<dbReference type="OrthoDB" id="6298102at2"/>
<protein>
    <recommendedName>
        <fullName evidence="3">DUF4178 domain-containing protein</fullName>
    </recommendedName>
</protein>
<name>A0A244CL11_PSEDV</name>
<comment type="caution">
    <text evidence="1">The sequence shown here is derived from an EMBL/GenBank/DDBJ whole genome shotgun (WGS) entry which is preliminary data.</text>
</comment>
<dbReference type="EMBL" id="MWPV01000008">
    <property type="protein sequence ID" value="OUL56061.1"/>
    <property type="molecule type" value="Genomic_DNA"/>
</dbReference>
<evidence type="ECO:0008006" key="3">
    <source>
        <dbReference type="Google" id="ProtNLM"/>
    </source>
</evidence>
<proteinExistence type="predicted"/>
<dbReference type="AlphaFoldDB" id="A0A244CL11"/>
<accession>A0A244CL11</accession>
<evidence type="ECO:0000313" key="2">
    <source>
        <dbReference type="Proteomes" id="UP000194841"/>
    </source>
</evidence>
<reference evidence="1 2" key="1">
    <citation type="submission" date="2017-02" db="EMBL/GenBank/DDBJ databases">
        <title>Pseudoalteromonas ulvae TC14 Genome.</title>
        <authorList>
            <person name="Molmeret M."/>
        </authorList>
    </citation>
    <scope>NUCLEOTIDE SEQUENCE [LARGE SCALE GENOMIC DNA]</scope>
    <source>
        <strain evidence="1">TC14</strain>
    </source>
</reference>
<gene>
    <name evidence="1" type="ORF">B1199_20390</name>
</gene>
<dbReference type="RefSeq" id="WP_086745978.1">
    <property type="nucleotide sequence ID" value="NZ_MWPV01000008.1"/>
</dbReference>
<evidence type="ECO:0000313" key="1">
    <source>
        <dbReference type="EMBL" id="OUL56061.1"/>
    </source>
</evidence>